<sequence length="321" mass="36001">MGNIDLFNEINTILKNKGISASRASVESGLSVDFIRNLKRKPFRPKLDNLQKLANYLGVNVNIFLQTLDEKISPLNVSALVSKIDEILQIKGISERKACIDAGISTDFIRDMRRKGNAPKTDKILKLAQSLNVDVNVFLHALNEKIPLNTFAEPNLPFTTINIVGQVEAGRWAENLQWPREDWLPFLFPNDTPYKDHPLFALKVKGDSMNLVYPDGSIVIAVNFCDLGRTPENGDCVLTVRRDPLTDCYESTLKIVQIRDDGSVLLWPRSNNPDFTRPIQLPELTTNYQGGKVNGDTSPPPDIHIQSLIIWSLSSVQKILI</sequence>
<proteinExistence type="predicted"/>
<dbReference type="RefSeq" id="WP_281448684.1">
    <property type="nucleotide sequence ID" value="NZ_JASBAO010000001.1"/>
</dbReference>
<dbReference type="InterPro" id="IPR010982">
    <property type="entry name" value="Lambda_DNA-bd_dom_sf"/>
</dbReference>
<dbReference type="PROSITE" id="PS50943">
    <property type="entry name" value="HTH_CROC1"/>
    <property type="match status" value="1"/>
</dbReference>
<evidence type="ECO:0000259" key="1">
    <source>
        <dbReference type="PROSITE" id="PS50943"/>
    </source>
</evidence>
<organism evidence="2 3">
    <name type="scientific">Commensalibacter oyaizuii</name>
    <dbReference type="NCBI Taxonomy" id="3043873"/>
    <lineage>
        <taxon>Bacteria</taxon>
        <taxon>Pseudomonadati</taxon>
        <taxon>Pseudomonadota</taxon>
        <taxon>Alphaproteobacteria</taxon>
        <taxon>Acetobacterales</taxon>
        <taxon>Acetobacteraceae</taxon>
    </lineage>
</organism>
<gene>
    <name evidence="2" type="ORF">QJV27_09495</name>
</gene>
<comment type="caution">
    <text evidence="2">The sequence shown here is derived from an EMBL/GenBank/DDBJ whole genome shotgun (WGS) entry which is preliminary data.</text>
</comment>
<keyword evidence="3" id="KW-1185">Reference proteome</keyword>
<reference evidence="2" key="1">
    <citation type="submission" date="2023-05" db="EMBL/GenBank/DDBJ databases">
        <title>Whole genome sequence of Commensalibacter sp.</title>
        <authorList>
            <person name="Charoenyingcharoen P."/>
            <person name="Yukphan P."/>
        </authorList>
    </citation>
    <scope>NUCLEOTIDE SEQUENCE</scope>
    <source>
        <strain evidence="2">TBRC 16381</strain>
    </source>
</reference>
<dbReference type="InterPro" id="IPR001387">
    <property type="entry name" value="Cro/C1-type_HTH"/>
</dbReference>
<dbReference type="CDD" id="cd06529">
    <property type="entry name" value="S24_LexA-like"/>
    <property type="match status" value="1"/>
</dbReference>
<dbReference type="InterPro" id="IPR015927">
    <property type="entry name" value="Peptidase_S24_S26A/B/C"/>
</dbReference>
<dbReference type="SUPFAM" id="SSF51306">
    <property type="entry name" value="LexA/Signal peptidase"/>
    <property type="match status" value="1"/>
</dbReference>
<evidence type="ECO:0000313" key="2">
    <source>
        <dbReference type="EMBL" id="MDI2091595.1"/>
    </source>
</evidence>
<dbReference type="SUPFAM" id="SSF47413">
    <property type="entry name" value="lambda repressor-like DNA-binding domains"/>
    <property type="match status" value="2"/>
</dbReference>
<feature type="domain" description="HTH cro/C1-type" evidence="1">
    <location>
        <begin position="10"/>
        <end position="64"/>
    </location>
</feature>
<dbReference type="Gene3D" id="1.10.260.40">
    <property type="entry name" value="lambda repressor-like DNA-binding domains"/>
    <property type="match status" value="1"/>
</dbReference>
<dbReference type="EMBL" id="JASBAO010000001">
    <property type="protein sequence ID" value="MDI2091595.1"/>
    <property type="molecule type" value="Genomic_DNA"/>
</dbReference>
<evidence type="ECO:0000313" key="3">
    <source>
        <dbReference type="Proteomes" id="UP001431634"/>
    </source>
</evidence>
<accession>A0ABT6Q398</accession>
<dbReference type="CDD" id="cd00093">
    <property type="entry name" value="HTH_XRE"/>
    <property type="match status" value="2"/>
</dbReference>
<dbReference type="Proteomes" id="UP001431634">
    <property type="component" value="Unassembled WGS sequence"/>
</dbReference>
<dbReference type="Pfam" id="PF00717">
    <property type="entry name" value="Peptidase_S24"/>
    <property type="match status" value="1"/>
</dbReference>
<dbReference type="SMART" id="SM00530">
    <property type="entry name" value="HTH_XRE"/>
    <property type="match status" value="2"/>
</dbReference>
<dbReference type="InterPro" id="IPR039418">
    <property type="entry name" value="LexA-like"/>
</dbReference>
<name>A0ABT6Q398_9PROT</name>
<dbReference type="Gene3D" id="2.10.109.10">
    <property type="entry name" value="Umud Fragment, subunit A"/>
    <property type="match status" value="1"/>
</dbReference>
<dbReference type="InterPro" id="IPR036286">
    <property type="entry name" value="LexA/Signal_pep-like_sf"/>
</dbReference>
<protein>
    <submittedName>
        <fullName evidence="2">S24 family peptidase</fullName>
    </submittedName>
</protein>